<reference evidence="1 2" key="1">
    <citation type="submission" date="2016-10" db="EMBL/GenBank/DDBJ databases">
        <authorList>
            <person name="de Groot N.N."/>
        </authorList>
    </citation>
    <scope>NUCLEOTIDE SEQUENCE [LARGE SCALE GENOMIC DNA]</scope>
    <source>
        <strain evidence="1 2">B7-7</strain>
    </source>
</reference>
<proteinExistence type="predicted"/>
<evidence type="ECO:0000313" key="1">
    <source>
        <dbReference type="EMBL" id="SEQ01431.1"/>
    </source>
</evidence>
<dbReference type="EMBL" id="FOFO01000014">
    <property type="protein sequence ID" value="SEQ01431.1"/>
    <property type="molecule type" value="Genomic_DNA"/>
</dbReference>
<dbReference type="STRING" id="867345.SAMN05421693_11425"/>
<evidence type="ECO:0008006" key="3">
    <source>
        <dbReference type="Google" id="ProtNLM"/>
    </source>
</evidence>
<name>A0A1H9CK37_9GAMM</name>
<gene>
    <name evidence="1" type="ORF">SAMN05421693_11425</name>
</gene>
<dbReference type="AlphaFoldDB" id="A0A1H9CK37"/>
<accession>A0A1H9CK37</accession>
<keyword evidence="2" id="KW-1185">Reference proteome</keyword>
<sequence>MPQPNTSSALQALLGATTLPPAGMAPAGLTTPQLAYATGVRPDSIRVHLCRRGHYYGLRPQRLPNGRLLWPADSLERLLAQGQKAATPAPKKDGEAA</sequence>
<protein>
    <recommendedName>
        <fullName evidence="3">DNA-binding protein</fullName>
    </recommendedName>
</protein>
<organism evidence="1 2">
    <name type="scientific">Ectothiorhodospira magna</name>
    <dbReference type="NCBI Taxonomy" id="867345"/>
    <lineage>
        <taxon>Bacteria</taxon>
        <taxon>Pseudomonadati</taxon>
        <taxon>Pseudomonadota</taxon>
        <taxon>Gammaproteobacteria</taxon>
        <taxon>Chromatiales</taxon>
        <taxon>Ectothiorhodospiraceae</taxon>
        <taxon>Ectothiorhodospira</taxon>
    </lineage>
</organism>
<dbReference type="RefSeq" id="WP_238375895.1">
    <property type="nucleotide sequence ID" value="NZ_FOFO01000014.1"/>
</dbReference>
<dbReference type="Proteomes" id="UP000199496">
    <property type="component" value="Unassembled WGS sequence"/>
</dbReference>
<evidence type="ECO:0000313" key="2">
    <source>
        <dbReference type="Proteomes" id="UP000199496"/>
    </source>
</evidence>